<organism evidence="2 3">
    <name type="scientific">Eumeta variegata</name>
    <name type="common">Bagworm moth</name>
    <name type="synonym">Eumeta japonica</name>
    <dbReference type="NCBI Taxonomy" id="151549"/>
    <lineage>
        <taxon>Eukaryota</taxon>
        <taxon>Metazoa</taxon>
        <taxon>Ecdysozoa</taxon>
        <taxon>Arthropoda</taxon>
        <taxon>Hexapoda</taxon>
        <taxon>Insecta</taxon>
        <taxon>Pterygota</taxon>
        <taxon>Neoptera</taxon>
        <taxon>Endopterygota</taxon>
        <taxon>Lepidoptera</taxon>
        <taxon>Glossata</taxon>
        <taxon>Ditrysia</taxon>
        <taxon>Tineoidea</taxon>
        <taxon>Psychidae</taxon>
        <taxon>Oiketicinae</taxon>
        <taxon>Eumeta</taxon>
    </lineage>
</organism>
<sequence length="75" mass="8460">MTFSFQVLPRTHAAETDDDIEIAAIPENAIVIRRIPAFVSHSRGPVDRLQFDNNNETNIAEGHEPTSVDRPCYRP</sequence>
<evidence type="ECO:0000313" key="2">
    <source>
        <dbReference type="EMBL" id="GBP97147.1"/>
    </source>
</evidence>
<reference evidence="2 3" key="1">
    <citation type="journal article" date="2019" name="Commun. Biol.">
        <title>The bagworm genome reveals a unique fibroin gene that provides high tensile strength.</title>
        <authorList>
            <person name="Kono N."/>
            <person name="Nakamura H."/>
            <person name="Ohtoshi R."/>
            <person name="Tomita M."/>
            <person name="Numata K."/>
            <person name="Arakawa K."/>
        </authorList>
    </citation>
    <scope>NUCLEOTIDE SEQUENCE [LARGE SCALE GENOMIC DNA]</scope>
</reference>
<dbReference type="Proteomes" id="UP000299102">
    <property type="component" value="Unassembled WGS sequence"/>
</dbReference>
<proteinExistence type="predicted"/>
<comment type="caution">
    <text evidence="2">The sequence shown here is derived from an EMBL/GenBank/DDBJ whole genome shotgun (WGS) entry which is preliminary data.</text>
</comment>
<gene>
    <name evidence="2" type="ORF">EVAR_100968_1</name>
</gene>
<dbReference type="AlphaFoldDB" id="A0A4C2AE88"/>
<protein>
    <submittedName>
        <fullName evidence="2">Uncharacterized protein</fullName>
    </submittedName>
</protein>
<evidence type="ECO:0000256" key="1">
    <source>
        <dbReference type="SAM" id="MobiDB-lite"/>
    </source>
</evidence>
<name>A0A4C2AE88_EUMVA</name>
<accession>A0A4C2AE88</accession>
<dbReference type="EMBL" id="BGZK01002880">
    <property type="protein sequence ID" value="GBP97147.1"/>
    <property type="molecule type" value="Genomic_DNA"/>
</dbReference>
<keyword evidence="3" id="KW-1185">Reference proteome</keyword>
<evidence type="ECO:0000313" key="3">
    <source>
        <dbReference type="Proteomes" id="UP000299102"/>
    </source>
</evidence>
<feature type="region of interest" description="Disordered" evidence="1">
    <location>
        <begin position="53"/>
        <end position="75"/>
    </location>
</feature>